<dbReference type="InterPro" id="IPR051650">
    <property type="entry name" value="SL_signaling_regulator"/>
</dbReference>
<sequence>MQTFYEAIRENPHRVVLIDGVEHHSKLQAGIMGSMENGTVRGCDGGVVSLEDSIVVCCEAFESRSLPRVSSSPRPVKQMITSDVDSKVEGDDADKGVVPHFSLDLNTCAIDDGEGEEASSSWYDAMEIQNDVDGVFFF</sequence>
<dbReference type="PANTHER" id="PTHR43572:SF1">
    <property type="entry name" value="OS11G0156800 PROTEIN"/>
    <property type="match status" value="1"/>
</dbReference>
<dbReference type="PANTHER" id="PTHR43572">
    <property type="entry name" value="CHAPERONE PROTEIN CLPD, CHLOROPLASTIC"/>
    <property type="match status" value="1"/>
</dbReference>
<dbReference type="EMBL" id="BT038600">
    <property type="protein sequence ID" value="ACF83605.1"/>
    <property type="molecule type" value="mRNA"/>
</dbReference>
<dbReference type="RefSeq" id="NP_001307004.1">
    <property type="nucleotide sequence ID" value="NM_001320075.1"/>
</dbReference>
<dbReference type="KEGG" id="zma:100272383"/>
<dbReference type="OrthoDB" id="750498at2759"/>
<feature type="compositionally biased region" description="Low complexity" evidence="1">
    <location>
        <begin position="67"/>
        <end position="76"/>
    </location>
</feature>
<accession>B4FNB2</accession>
<organism evidence="2">
    <name type="scientific">Zea mays</name>
    <name type="common">Maize</name>
    <dbReference type="NCBI Taxonomy" id="4577"/>
    <lineage>
        <taxon>Eukaryota</taxon>
        <taxon>Viridiplantae</taxon>
        <taxon>Streptophyta</taxon>
        <taxon>Embryophyta</taxon>
        <taxon>Tracheophyta</taxon>
        <taxon>Spermatophyta</taxon>
        <taxon>Magnoliopsida</taxon>
        <taxon>Liliopsida</taxon>
        <taxon>Poales</taxon>
        <taxon>Poaceae</taxon>
        <taxon>PACMAD clade</taxon>
        <taxon>Panicoideae</taxon>
        <taxon>Andropogonodae</taxon>
        <taxon>Andropogoneae</taxon>
        <taxon>Tripsacinae</taxon>
        <taxon>Zea</taxon>
    </lineage>
</organism>
<dbReference type="GeneID" id="100272383"/>
<dbReference type="Gene3D" id="3.40.50.300">
    <property type="entry name" value="P-loop containing nucleotide triphosphate hydrolases"/>
    <property type="match status" value="1"/>
</dbReference>
<dbReference type="ExpressionAtlas" id="B4FNB2">
    <property type="expression patterns" value="baseline and differential"/>
</dbReference>
<proteinExistence type="evidence at transcript level"/>
<name>B4FNB2_MAIZE</name>
<dbReference type="AlphaFoldDB" id="B4FNB2"/>
<protein>
    <submittedName>
        <fullName evidence="2">Uncharacterized protein</fullName>
    </submittedName>
</protein>
<evidence type="ECO:0000256" key="1">
    <source>
        <dbReference type="SAM" id="MobiDB-lite"/>
    </source>
</evidence>
<feature type="region of interest" description="Disordered" evidence="1">
    <location>
        <begin position="67"/>
        <end position="91"/>
    </location>
</feature>
<evidence type="ECO:0000313" key="2">
    <source>
        <dbReference type="EMBL" id="ACF83605.1"/>
    </source>
</evidence>
<dbReference type="InterPro" id="IPR027417">
    <property type="entry name" value="P-loop_NTPase"/>
</dbReference>
<reference evidence="2" key="1">
    <citation type="journal article" date="2009" name="PLoS Genet.">
        <title>Sequencing, mapping, and analysis of 27,455 maize full-length cDNAs.</title>
        <authorList>
            <person name="Soderlund C."/>
            <person name="Descour A."/>
            <person name="Kudrna D."/>
            <person name="Bomhoff M."/>
            <person name="Boyd L."/>
            <person name="Currie J."/>
            <person name="Angelova A."/>
            <person name="Collura K."/>
            <person name="Wissotski M."/>
            <person name="Ashley E."/>
            <person name="Morrow D."/>
            <person name="Fernandes J."/>
            <person name="Walbot V."/>
            <person name="Yu Y."/>
        </authorList>
    </citation>
    <scope>NUCLEOTIDE SEQUENCE</scope>
    <source>
        <strain evidence="2">B73</strain>
    </source>
</reference>